<protein>
    <submittedName>
        <fullName evidence="2">Uncharacterized protein</fullName>
    </submittedName>
</protein>
<comment type="caution">
    <text evidence="2">The sequence shown here is derived from an EMBL/GenBank/DDBJ whole genome shotgun (WGS) entry which is preliminary data.</text>
</comment>
<dbReference type="Proteomes" id="UP000603352">
    <property type="component" value="Unassembled WGS sequence"/>
</dbReference>
<keyword evidence="3" id="KW-1185">Reference proteome</keyword>
<feature type="compositionally biased region" description="Polar residues" evidence="1">
    <location>
        <begin position="65"/>
        <end position="78"/>
    </location>
</feature>
<sequence length="91" mass="9015">MRAAAIAAIRPNCPPPMIPITEPGLRGDGRAVAVAAGWVIGAGPWLTGGEKREADRVPAEKSAGQAGSSTGSIATPSVCSARKASSAAYTA</sequence>
<proteinExistence type="predicted"/>
<feature type="region of interest" description="Disordered" evidence="1">
    <location>
        <begin position="45"/>
        <end position="91"/>
    </location>
</feature>
<evidence type="ECO:0000256" key="1">
    <source>
        <dbReference type="SAM" id="MobiDB-lite"/>
    </source>
</evidence>
<evidence type="ECO:0000313" key="2">
    <source>
        <dbReference type="EMBL" id="GGB29223.1"/>
    </source>
</evidence>
<accession>A0ABQ1I968</accession>
<reference evidence="3" key="1">
    <citation type="journal article" date="2019" name="Int. J. Syst. Evol. Microbiol.">
        <title>The Global Catalogue of Microorganisms (GCM) 10K type strain sequencing project: providing services to taxonomists for standard genome sequencing and annotation.</title>
        <authorList>
            <consortium name="The Broad Institute Genomics Platform"/>
            <consortium name="The Broad Institute Genome Sequencing Center for Infectious Disease"/>
            <person name="Wu L."/>
            <person name="Ma J."/>
        </authorList>
    </citation>
    <scope>NUCLEOTIDE SEQUENCE [LARGE SCALE GENOMIC DNA]</scope>
    <source>
        <strain evidence="3">CGMCC 1.10188</strain>
    </source>
</reference>
<organism evidence="2 3">
    <name type="scientific">Tistrella bauzanensis</name>
    <dbReference type="NCBI Taxonomy" id="657419"/>
    <lineage>
        <taxon>Bacteria</taxon>
        <taxon>Pseudomonadati</taxon>
        <taxon>Pseudomonadota</taxon>
        <taxon>Alphaproteobacteria</taxon>
        <taxon>Geminicoccales</taxon>
        <taxon>Geminicoccaceae</taxon>
        <taxon>Tistrella</taxon>
    </lineage>
</organism>
<evidence type="ECO:0000313" key="3">
    <source>
        <dbReference type="Proteomes" id="UP000603352"/>
    </source>
</evidence>
<name>A0ABQ1I968_9PROT</name>
<dbReference type="EMBL" id="BMDZ01000005">
    <property type="protein sequence ID" value="GGB29223.1"/>
    <property type="molecule type" value="Genomic_DNA"/>
</dbReference>
<gene>
    <name evidence="2" type="ORF">GCM10011505_08240</name>
</gene>
<feature type="compositionally biased region" description="Basic and acidic residues" evidence="1">
    <location>
        <begin position="49"/>
        <end position="59"/>
    </location>
</feature>